<reference evidence="1 2" key="1">
    <citation type="journal article" date="2020" name="Nature">
        <title>Bacterial chemolithoautotrophy via manganese oxidation.</title>
        <authorList>
            <person name="Yu H."/>
            <person name="Leadbetter J.R."/>
        </authorList>
    </citation>
    <scope>NUCLEOTIDE SEQUENCE [LARGE SCALE GENOMIC DNA]</scope>
    <source>
        <strain evidence="1 2">Mn-1</strain>
    </source>
</reference>
<evidence type="ECO:0000313" key="2">
    <source>
        <dbReference type="Proteomes" id="UP000534783"/>
    </source>
</evidence>
<evidence type="ECO:0000313" key="1">
    <source>
        <dbReference type="EMBL" id="NKE72407.1"/>
    </source>
</evidence>
<accession>A0A7X6DS66</accession>
<dbReference type="AlphaFoldDB" id="A0A7X6DS66"/>
<dbReference type="Proteomes" id="UP000534783">
    <property type="component" value="Unassembled WGS sequence"/>
</dbReference>
<name>A0A7X6DS66_9BACT</name>
<comment type="caution">
    <text evidence="1">The sequence shown here is derived from an EMBL/GenBank/DDBJ whole genome shotgun (WGS) entry which is preliminary data.</text>
</comment>
<sequence length="335" mass="36406">MAVASLNEIYTAVRLVGFWQFTAGGQNYLGVLEQDADETRSTLTILRAGDGRWETVKAISDEDVGIRAIDGQPIGGDLLFGLELNEEMSLQIARVELSALLDPANQAVAFNPSGEISPTDAQAQKVDLPVTQRWNVATPLPPARWLFSPQFVRGGDAPQLIANTADGQAMLFTPTAQPDLAAFSIPNAAEPQAAIVNGQQIVAFKRYPEPYYPFWSLPQYSGDKLPKGGDLMVATDPASPRNLSRELSIGPIIGYKMAASSDGRLWIFALSDAPVGTDVIALSQRGPEWTVAGRWSVDGEVQQLSAEYATERWHLIYGVPIEGGWSLRHQTWRAA</sequence>
<dbReference type="EMBL" id="VTOW01000003">
    <property type="protein sequence ID" value="NKE72407.1"/>
    <property type="molecule type" value="Genomic_DNA"/>
</dbReference>
<proteinExistence type="predicted"/>
<dbReference type="RefSeq" id="WP_168062006.1">
    <property type="nucleotide sequence ID" value="NZ_VTOW01000003.1"/>
</dbReference>
<keyword evidence="2" id="KW-1185">Reference proteome</keyword>
<protein>
    <submittedName>
        <fullName evidence="1">Uncharacterized protein</fullName>
    </submittedName>
</protein>
<gene>
    <name evidence="1" type="ORF">MNODULE_16775</name>
</gene>
<organism evidence="1 2">
    <name type="scientific">Candidatus Manganitrophus noduliformans</name>
    <dbReference type="NCBI Taxonomy" id="2606439"/>
    <lineage>
        <taxon>Bacteria</taxon>
        <taxon>Pseudomonadati</taxon>
        <taxon>Nitrospirota</taxon>
        <taxon>Nitrospiria</taxon>
        <taxon>Candidatus Troglogloeales</taxon>
        <taxon>Candidatus Manganitrophaceae</taxon>
        <taxon>Candidatus Manganitrophus</taxon>
    </lineage>
</organism>